<dbReference type="Proteomes" id="UP000051497">
    <property type="component" value="Unassembled WGS sequence"/>
</dbReference>
<dbReference type="AlphaFoldDB" id="A0A0Q9YMB9"/>
<evidence type="ECO:0000313" key="2">
    <source>
        <dbReference type="EMBL" id="MCS5710422.1"/>
    </source>
</evidence>
<name>A0A0Q9YMB9_9GAMM</name>
<sequence>MLIQCFIAALNNGHLQSAENYYSQYHQRYGEVAAKATLLTPQNLAKIIEKSPSLPAHRDGFSMIEQYKPFIHRLAAQGVYFAGVEQYLAQPAEILMDKGLIYPLYEYLNKSFEQNPLASIQSIRDLYAKEFLERANESILNCLSNLYMIQTMSYVTKTKISDFDVHRHTILTKKNIDTQNKEFPPLDKAGLLAELIKHFTKNDAQKLNNILARDNNINKKLQIILYKRTSDLLGIPLAVAIAENGIMEMVDSDSARTSLLEYFAWEELREMAKKGDLAKLESELPIILPGYEATDLALIFDEDCLVYALKNKHWKMAAYMLTHGTNIPSKEALNADFIEYVEIENVSEIKETQRYQNYCNIIEHEETAIRHLASLPPVVSERTCFPDAYLLAVLMQKMTRLLESDQKDNQAITKTQKAILLVLEQGRMSKLITDAQAFRASEKIYNKKPMTQFFLENAANNILNLMKDAVKNDDFATMSALRDDLLLAFATHNEFSSSREDDVAILQTIIQKAIALVVEMKPISEGMAQTIGNLIADLSHHTHDAIAQIMMTWENHLKALPPRFDLEVVINLSYLVNAVTTNPISILASILPVLTPSREDLDLNAMTKMANAFSANFNKTFVCENDLMKMLTMLSQHLQKLHQGGIDSTHPSVITINAMLQSLMNYGLRQRFLDQIKIEKLLGTSLFDFIAQTGNHQMIPQLLAPIPAPVDPNANYNYWGYNHYRQEQPKMIQPTLCLKGIDGRDFTPEDLQGFVETAFIMGNSETGMVLLDKLLHNQVPKEISAASLARVILEGDYAVAATLINKHNADIHFSNLQMKEYAAFNGDLQKWLEESTVPEAKALLNCDRLKSDRNKQSAQPH</sequence>
<proteinExistence type="predicted"/>
<dbReference type="EMBL" id="LKAJ02000001">
    <property type="protein sequence ID" value="MCS5710422.1"/>
    <property type="molecule type" value="Genomic_DNA"/>
</dbReference>
<gene>
    <name evidence="2" type="ORF">HT99x_003190</name>
    <name evidence="1" type="ORF">HT99x_01081</name>
</gene>
<keyword evidence="3" id="KW-1185">Reference proteome</keyword>
<dbReference type="EMBL" id="LKAJ01000003">
    <property type="protein sequence ID" value="KRG21887.1"/>
    <property type="molecule type" value="Genomic_DNA"/>
</dbReference>
<comment type="caution">
    <text evidence="1">The sequence shown here is derived from an EMBL/GenBank/DDBJ whole genome shotgun (WGS) entry which is preliminary data.</text>
</comment>
<reference evidence="2" key="2">
    <citation type="journal article" date="2016" name="Genome Announc.">
        <title>Draft Genome Sequences of Two Novel Amoeba-Resistant Intranuclear Bacteria, 'Candidatus Berkiella cookevillensis' and 'Candidatus Berkiella aquae'.</title>
        <authorList>
            <person name="Mehari Y.T."/>
            <person name="Arivett B.A."/>
            <person name="Farone A.L."/>
            <person name="Gunderson J.H."/>
            <person name="Farone M.B."/>
        </authorList>
    </citation>
    <scope>NUCLEOTIDE SEQUENCE</scope>
    <source>
        <strain evidence="2">HT99</strain>
    </source>
</reference>
<protein>
    <submittedName>
        <fullName evidence="1">Uncharacterized protein</fullName>
    </submittedName>
</protein>
<accession>A0A0Q9YMB9</accession>
<evidence type="ECO:0000313" key="3">
    <source>
        <dbReference type="Proteomes" id="UP000051497"/>
    </source>
</evidence>
<organism evidence="1">
    <name type="scientific">Candidatus Berkiella aquae</name>
    <dbReference type="NCBI Taxonomy" id="295108"/>
    <lineage>
        <taxon>Bacteria</taxon>
        <taxon>Pseudomonadati</taxon>
        <taxon>Pseudomonadota</taxon>
        <taxon>Gammaproteobacteria</taxon>
        <taxon>Candidatus Berkiellales</taxon>
        <taxon>Candidatus Berkiellaceae</taxon>
        <taxon>Candidatus Berkiella</taxon>
    </lineage>
</organism>
<reference evidence="2" key="3">
    <citation type="submission" date="2021-06" db="EMBL/GenBank/DDBJ databases">
        <title>Genomic Description and Analysis of Intracellular Bacteria, Candidatus Berkiella cookevillensis and Candidatus Berkiella aquae.</title>
        <authorList>
            <person name="Kidane D.T."/>
            <person name="Mehari Y.T."/>
            <person name="Rice F.C."/>
            <person name="Arivett B.A."/>
            <person name="Farone A.L."/>
            <person name="Berk S.G."/>
            <person name="Farone M.B."/>
        </authorList>
    </citation>
    <scope>NUCLEOTIDE SEQUENCE</scope>
    <source>
        <strain evidence="2">HT99</strain>
    </source>
</reference>
<dbReference type="STRING" id="295108.HT99x_01081"/>
<dbReference type="RefSeq" id="WP_075065706.1">
    <property type="nucleotide sequence ID" value="NZ_LKAJ02000001.1"/>
</dbReference>
<evidence type="ECO:0000313" key="1">
    <source>
        <dbReference type="EMBL" id="KRG21887.1"/>
    </source>
</evidence>
<reference evidence="1" key="1">
    <citation type="submission" date="2015-09" db="EMBL/GenBank/DDBJ databases">
        <title>Draft Genome Sequences of Two Novel Amoeba-resistant Intranuclear Bacteria, Candidatus Berkiella cookevillensis and Candidatus Berkiella aquae.</title>
        <authorList>
            <person name="Mehari Y.T."/>
            <person name="Arivett B.A."/>
            <person name="Farone A.L."/>
            <person name="Gunderson J.H."/>
            <person name="Farone M.B."/>
        </authorList>
    </citation>
    <scope>NUCLEOTIDE SEQUENCE [LARGE SCALE GENOMIC DNA]</scope>
    <source>
        <strain evidence="1">HT99</strain>
    </source>
</reference>